<dbReference type="SMART" id="SM00079">
    <property type="entry name" value="PBPe"/>
    <property type="match status" value="1"/>
</dbReference>
<organism evidence="7 8">
    <name type="scientific">Legionella maioricensis</name>
    <dbReference type="NCBI Taxonomy" id="2896528"/>
    <lineage>
        <taxon>Bacteria</taxon>
        <taxon>Pseudomonadati</taxon>
        <taxon>Pseudomonadota</taxon>
        <taxon>Gammaproteobacteria</taxon>
        <taxon>Legionellales</taxon>
        <taxon>Legionellaceae</taxon>
        <taxon>Legionella</taxon>
    </lineage>
</organism>
<dbReference type="EMBL" id="JAJKBJ010000011">
    <property type="protein sequence ID" value="MCL9684491.1"/>
    <property type="molecule type" value="Genomic_DNA"/>
</dbReference>
<dbReference type="PANTHER" id="PTHR35936">
    <property type="entry name" value="MEMBRANE-BOUND LYTIC MUREIN TRANSGLYCOSYLASE F"/>
    <property type="match status" value="1"/>
</dbReference>
<evidence type="ECO:0000259" key="5">
    <source>
        <dbReference type="SMART" id="SM00062"/>
    </source>
</evidence>
<dbReference type="GO" id="GO:0030313">
    <property type="term" value="C:cell envelope"/>
    <property type="evidence" value="ECO:0007669"/>
    <property type="project" value="UniProtKB-SubCell"/>
</dbReference>
<keyword evidence="8" id="KW-1185">Reference proteome</keyword>
<dbReference type="SMART" id="SM00062">
    <property type="entry name" value="PBPb"/>
    <property type="match status" value="1"/>
</dbReference>
<evidence type="ECO:0000313" key="7">
    <source>
        <dbReference type="EMBL" id="MCL9684491.1"/>
    </source>
</evidence>
<keyword evidence="3" id="KW-0732">Signal</keyword>
<gene>
    <name evidence="7" type="ORF">LOX96_10330</name>
</gene>
<dbReference type="Gene3D" id="3.40.190.10">
    <property type="entry name" value="Periplasmic binding protein-like II"/>
    <property type="match status" value="2"/>
</dbReference>
<feature type="domain" description="Ionotropic glutamate receptor C-terminal" evidence="6">
    <location>
        <begin position="27"/>
        <end position="242"/>
    </location>
</feature>
<evidence type="ECO:0000313" key="8">
    <source>
        <dbReference type="Proteomes" id="UP001139721"/>
    </source>
</evidence>
<dbReference type="GO" id="GO:0015276">
    <property type="term" value="F:ligand-gated monoatomic ion channel activity"/>
    <property type="evidence" value="ECO:0007669"/>
    <property type="project" value="InterPro"/>
</dbReference>
<dbReference type="CDD" id="cd13530">
    <property type="entry name" value="PBP2_peptides_like"/>
    <property type="match status" value="1"/>
</dbReference>
<sequence>MKFIALGLLVISTLLLSSCNEEKSANTLHFATSAEYPPFEYMEQGELKGFDIDLAKLIAKELGKEAVFDNMQFSSILPAVSFGQDDMAISTITITAERKTNLDFSAPYYFESMAVVFKKEQPITSAKELTNKKLACQLGTTMEIWAKKQVPTAELISMNNNNQAIEALKAGHVEAVIMDGAQGLVFSQKNPGLSYALIAKSEDGYGIALHKNSPLTLQVNQALKKLQASGAIQKLHKQWLGDTQWKN</sequence>
<dbReference type="SUPFAM" id="SSF53850">
    <property type="entry name" value="Periplasmic binding protein-like II"/>
    <property type="match status" value="1"/>
</dbReference>
<dbReference type="PROSITE" id="PS51257">
    <property type="entry name" value="PROKAR_LIPOPROTEIN"/>
    <property type="match status" value="1"/>
</dbReference>
<evidence type="ECO:0000256" key="4">
    <source>
        <dbReference type="RuleBase" id="RU003744"/>
    </source>
</evidence>
<dbReference type="RefSeq" id="WP_250422132.1">
    <property type="nucleotide sequence ID" value="NZ_JAJKBJ010000011.1"/>
</dbReference>
<evidence type="ECO:0000256" key="3">
    <source>
        <dbReference type="ARBA" id="ARBA00022729"/>
    </source>
</evidence>
<dbReference type="GO" id="GO:0016020">
    <property type="term" value="C:membrane"/>
    <property type="evidence" value="ECO:0007669"/>
    <property type="project" value="InterPro"/>
</dbReference>
<comment type="similarity">
    <text evidence="2 4">Belongs to the bacterial solute-binding protein 3 family.</text>
</comment>
<dbReference type="Proteomes" id="UP001139721">
    <property type="component" value="Unassembled WGS sequence"/>
</dbReference>
<comment type="subcellular location">
    <subcellularLocation>
        <location evidence="1">Cell envelope</location>
    </subcellularLocation>
</comment>
<feature type="domain" description="Solute-binding protein family 3/N-terminal" evidence="5">
    <location>
        <begin position="27"/>
        <end position="243"/>
    </location>
</feature>
<dbReference type="AlphaFoldDB" id="A0A9X2D123"/>
<accession>A0A9X2D123</accession>
<dbReference type="PANTHER" id="PTHR35936:SF19">
    <property type="entry name" value="AMINO-ACID-BINDING PROTEIN YXEM-RELATED"/>
    <property type="match status" value="1"/>
</dbReference>
<evidence type="ECO:0000256" key="2">
    <source>
        <dbReference type="ARBA" id="ARBA00010333"/>
    </source>
</evidence>
<dbReference type="InterPro" id="IPR001320">
    <property type="entry name" value="Iontro_rcpt_C"/>
</dbReference>
<reference evidence="7" key="1">
    <citation type="submission" date="2021-11" db="EMBL/GenBank/DDBJ databases">
        <title>Legionella maioricencis sp. nov., a new species isolated from hot water samples in Mallorca.</title>
        <authorList>
            <person name="Crespi S."/>
            <person name="Drasar V."/>
            <person name="Salva-Serra F."/>
            <person name="Jaen-Luchoro D."/>
            <person name="Pineiro-Iglesias B."/>
            <person name="Aliaga F."/>
            <person name="Fernandez-Juarez V."/>
            <person name="Coll G."/>
            <person name="Moore E.R.B."/>
            <person name="Bennasar-Figueras A."/>
        </authorList>
    </citation>
    <scope>NUCLEOTIDE SEQUENCE</scope>
    <source>
        <strain evidence="7">HCPI-6</strain>
    </source>
</reference>
<name>A0A9X2D123_9GAMM</name>
<dbReference type="InterPro" id="IPR001638">
    <property type="entry name" value="Solute-binding_3/MltF_N"/>
</dbReference>
<evidence type="ECO:0000256" key="1">
    <source>
        <dbReference type="ARBA" id="ARBA00004196"/>
    </source>
</evidence>
<evidence type="ECO:0000259" key="6">
    <source>
        <dbReference type="SMART" id="SM00079"/>
    </source>
</evidence>
<dbReference type="PROSITE" id="PS01039">
    <property type="entry name" value="SBP_BACTERIAL_3"/>
    <property type="match status" value="1"/>
</dbReference>
<comment type="caution">
    <text evidence="7">The sequence shown here is derived from an EMBL/GenBank/DDBJ whole genome shotgun (WGS) entry which is preliminary data.</text>
</comment>
<dbReference type="InterPro" id="IPR018313">
    <property type="entry name" value="SBP_3_CS"/>
</dbReference>
<protein>
    <submittedName>
        <fullName evidence="7">ABC transporter substrate-binding protein</fullName>
    </submittedName>
</protein>
<proteinExistence type="inferred from homology"/>
<dbReference type="Pfam" id="PF00497">
    <property type="entry name" value="SBP_bac_3"/>
    <property type="match status" value="1"/>
</dbReference>